<keyword evidence="1" id="KW-0812">Transmembrane</keyword>
<dbReference type="PANTHER" id="PTHR38564">
    <property type="entry name" value="SI:CH73-250A16.5-RELATED"/>
    <property type="match status" value="1"/>
</dbReference>
<dbReference type="Proteomes" id="UP001187531">
    <property type="component" value="Unassembled WGS sequence"/>
</dbReference>
<feature type="transmembrane region" description="Helical" evidence="1">
    <location>
        <begin position="15"/>
        <end position="32"/>
    </location>
</feature>
<sequence length="206" mass="23145">MLTLMDADYGLQENIEWIAVANINIVLLRFCNENHRTKIVMATLTGVFILIVVAAVTTAQIFPYPAHASCRINWRFGKSCDEVRSQIIQQMKIWEPRDNCQNGGEKCLYKFLSSEGDMVKGTHTTPVKAYVDDLSFKFTSTPSNTCNVEGFSTSQTWYAVLDYGTNYCNLHNLVDGAGLNKGDATFIEETQSKVCTQYESADCEVY</sequence>
<reference evidence="2" key="1">
    <citation type="submission" date="2023-07" db="EMBL/GenBank/DDBJ databases">
        <title>Chromosome-level genome assembly of Artemia franciscana.</title>
        <authorList>
            <person name="Jo E."/>
        </authorList>
    </citation>
    <scope>NUCLEOTIDE SEQUENCE</scope>
    <source>
        <tissue evidence="2">Whole body</tissue>
    </source>
</reference>
<gene>
    <name evidence="2" type="ORF">QYM36_012660</name>
</gene>
<organism evidence="2 3">
    <name type="scientific">Artemia franciscana</name>
    <name type="common">Brine shrimp</name>
    <name type="synonym">Artemia sanfranciscana</name>
    <dbReference type="NCBI Taxonomy" id="6661"/>
    <lineage>
        <taxon>Eukaryota</taxon>
        <taxon>Metazoa</taxon>
        <taxon>Ecdysozoa</taxon>
        <taxon>Arthropoda</taxon>
        <taxon>Crustacea</taxon>
        <taxon>Branchiopoda</taxon>
        <taxon>Anostraca</taxon>
        <taxon>Artemiidae</taxon>
        <taxon>Artemia</taxon>
    </lineage>
</organism>
<feature type="transmembrane region" description="Helical" evidence="1">
    <location>
        <begin position="39"/>
        <end position="62"/>
    </location>
</feature>
<evidence type="ECO:0000313" key="2">
    <source>
        <dbReference type="EMBL" id="KAK2711585.1"/>
    </source>
</evidence>
<dbReference type="EMBL" id="JAVRJZ010000016">
    <property type="protein sequence ID" value="KAK2711585.1"/>
    <property type="molecule type" value="Genomic_DNA"/>
</dbReference>
<name>A0AA88L831_ARTSF</name>
<accession>A0AA88L831</accession>
<evidence type="ECO:0000313" key="3">
    <source>
        <dbReference type="Proteomes" id="UP001187531"/>
    </source>
</evidence>
<keyword evidence="1" id="KW-1133">Transmembrane helix</keyword>
<proteinExistence type="predicted"/>
<dbReference type="AlphaFoldDB" id="A0AA88L831"/>
<protein>
    <submittedName>
        <fullName evidence="2">Uncharacterized protein</fullName>
    </submittedName>
</protein>
<keyword evidence="1" id="KW-0472">Membrane</keyword>
<evidence type="ECO:0000256" key="1">
    <source>
        <dbReference type="SAM" id="Phobius"/>
    </source>
</evidence>
<keyword evidence="3" id="KW-1185">Reference proteome</keyword>
<dbReference type="PANTHER" id="PTHR38564:SF2">
    <property type="entry name" value="WU:FC46H12 PRECURSOR"/>
    <property type="match status" value="1"/>
</dbReference>
<comment type="caution">
    <text evidence="2">The sequence shown here is derived from an EMBL/GenBank/DDBJ whole genome shotgun (WGS) entry which is preliminary data.</text>
</comment>